<protein>
    <submittedName>
        <fullName evidence="1">Uncharacterized protein</fullName>
    </submittedName>
</protein>
<name>X1W1X9_9ZZZZ</name>
<comment type="caution">
    <text evidence="1">The sequence shown here is derived from an EMBL/GenBank/DDBJ whole genome shotgun (WGS) entry which is preliminary data.</text>
</comment>
<dbReference type="EMBL" id="BARW01038438">
    <property type="protein sequence ID" value="GAJ22735.1"/>
    <property type="molecule type" value="Genomic_DNA"/>
</dbReference>
<organism evidence="1">
    <name type="scientific">marine sediment metagenome</name>
    <dbReference type="NCBI Taxonomy" id="412755"/>
    <lineage>
        <taxon>unclassified sequences</taxon>
        <taxon>metagenomes</taxon>
        <taxon>ecological metagenomes</taxon>
    </lineage>
</organism>
<gene>
    <name evidence="1" type="ORF">S12H4_58992</name>
</gene>
<feature type="non-terminal residue" evidence="1">
    <location>
        <position position="1"/>
    </location>
</feature>
<reference evidence="1" key="1">
    <citation type="journal article" date="2014" name="Front. Microbiol.">
        <title>High frequency of phylogenetically diverse reductive dehalogenase-homologous genes in deep subseafloor sedimentary metagenomes.</title>
        <authorList>
            <person name="Kawai M."/>
            <person name="Futagami T."/>
            <person name="Toyoda A."/>
            <person name="Takaki Y."/>
            <person name="Nishi S."/>
            <person name="Hori S."/>
            <person name="Arai W."/>
            <person name="Tsubouchi T."/>
            <person name="Morono Y."/>
            <person name="Uchiyama I."/>
            <person name="Ito T."/>
            <person name="Fujiyama A."/>
            <person name="Inagaki F."/>
            <person name="Takami H."/>
        </authorList>
    </citation>
    <scope>NUCLEOTIDE SEQUENCE</scope>
    <source>
        <strain evidence="1">Expedition CK06-06</strain>
    </source>
</reference>
<proteinExistence type="predicted"/>
<evidence type="ECO:0000313" key="1">
    <source>
        <dbReference type="EMBL" id="GAJ22735.1"/>
    </source>
</evidence>
<accession>X1W1X9</accession>
<dbReference type="AlphaFoldDB" id="X1W1X9"/>
<sequence>AVFLYWGFSADVTGKQSARIAHSGRNPEDPG</sequence>